<feature type="transmembrane region" description="Helical" evidence="9">
    <location>
        <begin position="238"/>
        <end position="259"/>
    </location>
</feature>
<evidence type="ECO:0000256" key="5">
    <source>
        <dbReference type="ARBA" id="ARBA00022692"/>
    </source>
</evidence>
<evidence type="ECO:0000313" key="11">
    <source>
        <dbReference type="EMBL" id="KSU48807.1"/>
    </source>
</evidence>
<keyword evidence="5 9" id="KW-0812">Transmembrane</keyword>
<dbReference type="RefSeq" id="WP_058265505.1">
    <property type="nucleotide sequence ID" value="NZ_FMYN01000003.1"/>
</dbReference>
<evidence type="ECO:0000313" key="12">
    <source>
        <dbReference type="Proteomes" id="UP000053797"/>
    </source>
</evidence>
<accession>A0A0V8GEV2</accession>
<name>A0A0V8GEV2_9BACL</name>
<evidence type="ECO:0000256" key="9">
    <source>
        <dbReference type="SAM" id="Phobius"/>
    </source>
</evidence>
<dbReference type="AlphaFoldDB" id="A0A0V8GEV2"/>
<feature type="transmembrane region" description="Helical" evidence="9">
    <location>
        <begin position="142"/>
        <end position="161"/>
    </location>
</feature>
<evidence type="ECO:0000256" key="8">
    <source>
        <dbReference type="ARBA" id="ARBA00023315"/>
    </source>
</evidence>
<gene>
    <name evidence="11" type="ORF">AS033_10790</name>
</gene>
<keyword evidence="7 9" id="KW-0472">Membrane</keyword>
<reference evidence="11 12" key="1">
    <citation type="journal article" date="2015" name="Int. J. Syst. Evol. Microbiol.">
        <title>Exiguobacterium enclense sp. nov., isolated from sediment.</title>
        <authorList>
            <person name="Dastager S.G."/>
            <person name="Mawlankar R."/>
            <person name="Sonalkar V.V."/>
            <person name="Thorat M.N."/>
            <person name="Mual P."/>
            <person name="Verma A."/>
            <person name="Krishnamurthi S."/>
            <person name="Tang S.K."/>
            <person name="Li W.J."/>
        </authorList>
    </citation>
    <scope>NUCLEOTIDE SEQUENCE [LARGE SCALE GENOMIC DNA]</scope>
    <source>
        <strain evidence="11 12">NIO-1109</strain>
    </source>
</reference>
<comment type="caution">
    <text evidence="11">The sequence shown here is derived from an EMBL/GenBank/DDBJ whole genome shotgun (WGS) entry which is preliminary data.</text>
</comment>
<dbReference type="GO" id="GO:0016747">
    <property type="term" value="F:acyltransferase activity, transferring groups other than amino-acyl groups"/>
    <property type="evidence" value="ECO:0007669"/>
    <property type="project" value="InterPro"/>
</dbReference>
<dbReference type="Proteomes" id="UP000053797">
    <property type="component" value="Unassembled WGS sequence"/>
</dbReference>
<feature type="transmembrane region" description="Helical" evidence="9">
    <location>
        <begin position="198"/>
        <end position="218"/>
    </location>
</feature>
<dbReference type="SUPFAM" id="SSF52266">
    <property type="entry name" value="SGNH hydrolase"/>
    <property type="match status" value="1"/>
</dbReference>
<evidence type="ECO:0000256" key="3">
    <source>
        <dbReference type="ARBA" id="ARBA00022475"/>
    </source>
</evidence>
<feature type="transmembrane region" description="Helical" evidence="9">
    <location>
        <begin position="265"/>
        <end position="291"/>
    </location>
</feature>
<keyword evidence="3" id="KW-1003">Cell membrane</keyword>
<comment type="similarity">
    <text evidence="2">Belongs to the acyltransferase 3 family.</text>
</comment>
<dbReference type="PANTHER" id="PTHR23028:SF53">
    <property type="entry name" value="ACYL_TRANSF_3 DOMAIN-CONTAINING PROTEIN"/>
    <property type="match status" value="1"/>
</dbReference>
<dbReference type="Pfam" id="PF01757">
    <property type="entry name" value="Acyl_transf_3"/>
    <property type="match status" value="1"/>
</dbReference>
<dbReference type="GO" id="GO:0005886">
    <property type="term" value="C:plasma membrane"/>
    <property type="evidence" value="ECO:0007669"/>
    <property type="project" value="UniProtKB-SubCell"/>
</dbReference>
<proteinExistence type="inferred from homology"/>
<dbReference type="InterPro" id="IPR002656">
    <property type="entry name" value="Acyl_transf_3_dom"/>
</dbReference>
<dbReference type="Gene3D" id="3.40.50.1110">
    <property type="entry name" value="SGNH hydrolase"/>
    <property type="match status" value="1"/>
</dbReference>
<evidence type="ECO:0000256" key="7">
    <source>
        <dbReference type="ARBA" id="ARBA00023136"/>
    </source>
</evidence>
<dbReference type="EMBL" id="LNQL01000003">
    <property type="protein sequence ID" value="KSU48807.1"/>
    <property type="molecule type" value="Genomic_DNA"/>
</dbReference>
<dbReference type="InterPro" id="IPR036514">
    <property type="entry name" value="SGNH_hydro_sf"/>
</dbReference>
<organism evidence="11 12">
    <name type="scientific">Exiguobacterium indicum</name>
    <dbReference type="NCBI Taxonomy" id="296995"/>
    <lineage>
        <taxon>Bacteria</taxon>
        <taxon>Bacillati</taxon>
        <taxon>Bacillota</taxon>
        <taxon>Bacilli</taxon>
        <taxon>Bacillales</taxon>
        <taxon>Bacillales Family XII. Incertae Sedis</taxon>
        <taxon>Exiguobacterium</taxon>
    </lineage>
</organism>
<protein>
    <submittedName>
        <fullName evidence="11">Acyltransferase</fullName>
    </submittedName>
</protein>
<keyword evidence="8 11" id="KW-0012">Acyltransferase</keyword>
<comment type="subcellular location">
    <subcellularLocation>
        <location evidence="1">Cell membrane</location>
        <topology evidence="1">Multi-pass membrane protein</topology>
    </subcellularLocation>
</comment>
<feature type="transmembrane region" description="Helical" evidence="9">
    <location>
        <begin position="37"/>
        <end position="58"/>
    </location>
</feature>
<sequence length="597" mass="67540">MKSSSRSITYMPGLDGLRAFAVLSVILYHLSVSFFSGGFLGVDLFFVLSGYLITGLLLREWQTTGRLDLKRFWIHRFRRLFPALFVMLLLVLGYVTIFERELLHTVRQDSAFALIYGTNWWYIFHDVSYFESFGKPSPIQNLWSLAIEEQFYLLFPILLWFGMKNRRLFLQLMGVAIGASVLAMAIQFTPGEDPSRVYYGTDTRLFALLIGSLLAFAWQPTRFKLDIPKRGVRLLNQIGAVTLPLLLILMIVTSEFGSFLYRGGFFLVAVLAALMIATIAHPASIWSRWFAHPGLVAIGKRSYGLYLWHFPVITLMTPVEQIGTFSLLRTVLIVVVLVALTEASYRFIERPIRQHGLSGYLERLSLHPRQLRQFSTLQWTSVAVLTILIVSFIGNLSILAVSDTPKPEPAFEKIAAPKEKPKPILKPTTPKAKPDQRKICRPTLAIGDSVLLGVEDYLGSTLKQLTIDAKLGRQLREAIPLSEQYAAYNRHGRQVILHLGTNGSFRKDQLNSLLDQFANADHVYLVTARVPRPWEAEVNQMLREASKRKRVELIDWHAVAVKHPSYFEADGVHLNIKGARAYSKILAKATNCAVSTK</sequence>
<evidence type="ECO:0000256" key="2">
    <source>
        <dbReference type="ARBA" id="ARBA00007400"/>
    </source>
</evidence>
<evidence type="ECO:0000259" key="10">
    <source>
        <dbReference type="Pfam" id="PF01757"/>
    </source>
</evidence>
<keyword evidence="4 11" id="KW-0808">Transferase</keyword>
<feature type="transmembrane region" description="Helical" evidence="9">
    <location>
        <begin position="303"/>
        <end position="319"/>
    </location>
</feature>
<keyword evidence="6 9" id="KW-1133">Transmembrane helix</keyword>
<dbReference type="InterPro" id="IPR050879">
    <property type="entry name" value="Acyltransferase_3"/>
</dbReference>
<feature type="transmembrane region" description="Helical" evidence="9">
    <location>
        <begin position="12"/>
        <end position="31"/>
    </location>
</feature>
<dbReference type="CDD" id="cd01840">
    <property type="entry name" value="SGNH_hydrolase_yrhL_like"/>
    <property type="match status" value="1"/>
</dbReference>
<dbReference type="OrthoDB" id="9796461at2"/>
<dbReference type="PANTHER" id="PTHR23028">
    <property type="entry name" value="ACETYLTRANSFERASE"/>
    <property type="match status" value="1"/>
</dbReference>
<evidence type="ECO:0000256" key="4">
    <source>
        <dbReference type="ARBA" id="ARBA00022679"/>
    </source>
</evidence>
<feature type="transmembrane region" description="Helical" evidence="9">
    <location>
        <begin position="325"/>
        <end position="345"/>
    </location>
</feature>
<dbReference type="GO" id="GO:0009103">
    <property type="term" value="P:lipopolysaccharide biosynthetic process"/>
    <property type="evidence" value="ECO:0007669"/>
    <property type="project" value="TreeGrafter"/>
</dbReference>
<feature type="transmembrane region" description="Helical" evidence="9">
    <location>
        <begin position="168"/>
        <end position="186"/>
    </location>
</feature>
<evidence type="ECO:0000256" key="6">
    <source>
        <dbReference type="ARBA" id="ARBA00022989"/>
    </source>
</evidence>
<feature type="transmembrane region" description="Helical" evidence="9">
    <location>
        <begin position="379"/>
        <end position="401"/>
    </location>
</feature>
<evidence type="ECO:0000256" key="1">
    <source>
        <dbReference type="ARBA" id="ARBA00004651"/>
    </source>
</evidence>
<feature type="transmembrane region" description="Helical" evidence="9">
    <location>
        <begin position="79"/>
        <end position="97"/>
    </location>
</feature>
<feature type="domain" description="Acyltransferase 3" evidence="10">
    <location>
        <begin position="12"/>
        <end position="339"/>
    </location>
</feature>